<keyword evidence="2" id="KW-1003">Cell membrane</keyword>
<proteinExistence type="predicted"/>
<sequence length="210" mass="22880">FAGLLVYVAWLQGWLLLVFESDASYLSLVMAALFVIFWIVSAYHIVVINREIVRFETRQPEGVASEYFNKIRAKSIKLDGGLVDQFMLAGALRVRLMMPIHILHYVANMLILLGLIGTVVGFVIAVAGLGDSLAGGENLQRVQGVLGQIVTGMGVALFTTLVGAILGGLWLQLHYQILERAIAGLVVDVVEHADIEIIPELAKVNSTNPQ</sequence>
<evidence type="ECO:0000256" key="6">
    <source>
        <dbReference type="SAM" id="Phobius"/>
    </source>
</evidence>
<evidence type="ECO:0000256" key="4">
    <source>
        <dbReference type="ARBA" id="ARBA00022989"/>
    </source>
</evidence>
<feature type="transmembrane region" description="Helical" evidence="6">
    <location>
        <begin position="25"/>
        <end position="48"/>
    </location>
</feature>
<keyword evidence="3 6" id="KW-0812">Transmembrane</keyword>
<evidence type="ECO:0000256" key="5">
    <source>
        <dbReference type="ARBA" id="ARBA00023136"/>
    </source>
</evidence>
<accession>A0A382U9U1</accession>
<organism evidence="8">
    <name type="scientific">marine metagenome</name>
    <dbReference type="NCBI Taxonomy" id="408172"/>
    <lineage>
        <taxon>unclassified sequences</taxon>
        <taxon>metagenomes</taxon>
        <taxon>ecological metagenomes</taxon>
    </lineage>
</organism>
<dbReference type="Pfam" id="PF01618">
    <property type="entry name" value="MotA_ExbB"/>
    <property type="match status" value="1"/>
</dbReference>
<evidence type="ECO:0000313" key="8">
    <source>
        <dbReference type="EMBL" id="SVD30448.1"/>
    </source>
</evidence>
<evidence type="ECO:0000256" key="3">
    <source>
        <dbReference type="ARBA" id="ARBA00022692"/>
    </source>
</evidence>
<dbReference type="AlphaFoldDB" id="A0A382U9U1"/>
<dbReference type="InterPro" id="IPR002898">
    <property type="entry name" value="MotA_ExbB_proton_chnl"/>
</dbReference>
<feature type="domain" description="MotA/TolQ/ExbB proton channel" evidence="7">
    <location>
        <begin position="99"/>
        <end position="186"/>
    </location>
</feature>
<dbReference type="EMBL" id="UINC01142236">
    <property type="protein sequence ID" value="SVD30448.1"/>
    <property type="molecule type" value="Genomic_DNA"/>
</dbReference>
<feature type="transmembrane region" description="Helical" evidence="6">
    <location>
        <begin position="102"/>
        <end position="129"/>
    </location>
</feature>
<evidence type="ECO:0000256" key="2">
    <source>
        <dbReference type="ARBA" id="ARBA00022475"/>
    </source>
</evidence>
<evidence type="ECO:0000256" key="1">
    <source>
        <dbReference type="ARBA" id="ARBA00004651"/>
    </source>
</evidence>
<reference evidence="8" key="1">
    <citation type="submission" date="2018-05" db="EMBL/GenBank/DDBJ databases">
        <authorList>
            <person name="Lanie J.A."/>
            <person name="Ng W.-L."/>
            <person name="Kazmierczak K.M."/>
            <person name="Andrzejewski T.M."/>
            <person name="Davidsen T.M."/>
            <person name="Wayne K.J."/>
            <person name="Tettelin H."/>
            <person name="Glass J.I."/>
            <person name="Rusch D."/>
            <person name="Podicherti R."/>
            <person name="Tsui H.-C.T."/>
            <person name="Winkler M.E."/>
        </authorList>
    </citation>
    <scope>NUCLEOTIDE SEQUENCE</scope>
</reference>
<dbReference type="GO" id="GO:0005886">
    <property type="term" value="C:plasma membrane"/>
    <property type="evidence" value="ECO:0007669"/>
    <property type="project" value="UniProtKB-SubCell"/>
</dbReference>
<name>A0A382U9U1_9ZZZZ</name>
<feature type="transmembrane region" description="Helical" evidence="6">
    <location>
        <begin position="149"/>
        <end position="171"/>
    </location>
</feature>
<keyword evidence="4 6" id="KW-1133">Transmembrane helix</keyword>
<evidence type="ECO:0000259" key="7">
    <source>
        <dbReference type="Pfam" id="PF01618"/>
    </source>
</evidence>
<comment type="subcellular location">
    <subcellularLocation>
        <location evidence="1">Cell membrane</location>
        <topology evidence="1">Multi-pass membrane protein</topology>
    </subcellularLocation>
</comment>
<feature type="non-terminal residue" evidence="8">
    <location>
        <position position="1"/>
    </location>
</feature>
<gene>
    <name evidence="8" type="ORF">METZ01_LOCUS383302</name>
</gene>
<protein>
    <recommendedName>
        <fullName evidence="7">MotA/TolQ/ExbB proton channel domain-containing protein</fullName>
    </recommendedName>
</protein>
<keyword evidence="5 6" id="KW-0472">Membrane</keyword>